<feature type="transmembrane region" description="Helical" evidence="1">
    <location>
        <begin position="90"/>
        <end position="112"/>
    </location>
</feature>
<keyword evidence="1" id="KW-0472">Membrane</keyword>
<dbReference type="EnsemblPlants" id="KRG98372">
    <property type="protein sequence ID" value="KRG98372"/>
    <property type="gene ID" value="GLYMA_18G069200"/>
</dbReference>
<reference evidence="2 3" key="1">
    <citation type="journal article" date="2010" name="Nature">
        <title>Genome sequence of the palaeopolyploid soybean.</title>
        <authorList>
            <person name="Schmutz J."/>
            <person name="Cannon S.B."/>
            <person name="Schlueter J."/>
            <person name="Ma J."/>
            <person name="Mitros T."/>
            <person name="Nelson W."/>
            <person name="Hyten D.L."/>
            <person name="Song Q."/>
            <person name="Thelen J.J."/>
            <person name="Cheng J."/>
            <person name="Xu D."/>
            <person name="Hellsten U."/>
            <person name="May G.D."/>
            <person name="Yu Y."/>
            <person name="Sakurai T."/>
            <person name="Umezawa T."/>
            <person name="Bhattacharyya M.K."/>
            <person name="Sandhu D."/>
            <person name="Valliyodan B."/>
            <person name="Lindquist E."/>
            <person name="Peto M."/>
            <person name="Grant D."/>
            <person name="Shu S."/>
            <person name="Goodstein D."/>
            <person name="Barry K."/>
            <person name="Futrell-Griggs M."/>
            <person name="Abernathy B."/>
            <person name="Du J."/>
            <person name="Tian Z."/>
            <person name="Zhu L."/>
            <person name="Gill N."/>
            <person name="Joshi T."/>
            <person name="Libault M."/>
            <person name="Sethuraman A."/>
            <person name="Zhang X.-C."/>
            <person name="Shinozaki K."/>
            <person name="Nguyen H.T."/>
            <person name="Wing R.A."/>
            <person name="Cregan P."/>
            <person name="Specht J."/>
            <person name="Grimwood J."/>
            <person name="Rokhsar D."/>
            <person name="Stacey G."/>
            <person name="Shoemaker R.C."/>
            <person name="Jackson S.A."/>
        </authorList>
    </citation>
    <scope>NUCLEOTIDE SEQUENCE</scope>
    <source>
        <strain evidence="3">cv. Williams 82</strain>
        <tissue evidence="2">Callus</tissue>
    </source>
</reference>
<keyword evidence="1" id="KW-0812">Transmembrane</keyword>
<evidence type="ECO:0000313" key="3">
    <source>
        <dbReference type="EnsemblPlants" id="KRG98372"/>
    </source>
</evidence>
<feature type="transmembrane region" description="Helical" evidence="1">
    <location>
        <begin position="60"/>
        <end position="78"/>
    </location>
</feature>
<dbReference type="AlphaFoldDB" id="A0A0R0F8P6"/>
<evidence type="ECO:0000313" key="4">
    <source>
        <dbReference type="Proteomes" id="UP000008827"/>
    </source>
</evidence>
<dbReference type="Gramene" id="KRG98372">
    <property type="protein sequence ID" value="KRG98372"/>
    <property type="gene ID" value="GLYMA_18G069200"/>
</dbReference>
<organism evidence="2">
    <name type="scientific">Glycine max</name>
    <name type="common">Soybean</name>
    <name type="synonym">Glycine hispida</name>
    <dbReference type="NCBI Taxonomy" id="3847"/>
    <lineage>
        <taxon>Eukaryota</taxon>
        <taxon>Viridiplantae</taxon>
        <taxon>Streptophyta</taxon>
        <taxon>Embryophyta</taxon>
        <taxon>Tracheophyta</taxon>
        <taxon>Spermatophyta</taxon>
        <taxon>Magnoliopsida</taxon>
        <taxon>eudicotyledons</taxon>
        <taxon>Gunneridae</taxon>
        <taxon>Pentapetalae</taxon>
        <taxon>rosids</taxon>
        <taxon>fabids</taxon>
        <taxon>Fabales</taxon>
        <taxon>Fabaceae</taxon>
        <taxon>Papilionoideae</taxon>
        <taxon>50 kb inversion clade</taxon>
        <taxon>NPAAA clade</taxon>
        <taxon>indigoferoid/millettioid clade</taxon>
        <taxon>Phaseoleae</taxon>
        <taxon>Glycine</taxon>
        <taxon>Glycine subgen. Soja</taxon>
    </lineage>
</organism>
<dbReference type="EMBL" id="CM000851">
    <property type="protein sequence ID" value="KRG98372.1"/>
    <property type="molecule type" value="Genomic_DNA"/>
</dbReference>
<feature type="transmembrane region" description="Helical" evidence="1">
    <location>
        <begin position="30"/>
        <end position="48"/>
    </location>
</feature>
<proteinExistence type="predicted"/>
<accession>A0A0R0F8P6</accession>
<evidence type="ECO:0008006" key="5">
    <source>
        <dbReference type="Google" id="ProtNLM"/>
    </source>
</evidence>
<keyword evidence="4" id="KW-1185">Reference proteome</keyword>
<protein>
    <recommendedName>
        <fullName evidence="5">Transmembrane protein</fullName>
    </recommendedName>
</protein>
<gene>
    <name evidence="2" type="ORF">GLYMA_18G069200</name>
</gene>
<dbReference type="Proteomes" id="UP000008827">
    <property type="component" value="Chromosome 18"/>
</dbReference>
<keyword evidence="1" id="KW-1133">Transmembrane helix</keyword>
<dbReference type="InParanoid" id="A0A0R0F8P6"/>
<feature type="transmembrane region" description="Helical" evidence="1">
    <location>
        <begin position="7"/>
        <end position="24"/>
    </location>
</feature>
<evidence type="ECO:0000256" key="1">
    <source>
        <dbReference type="SAM" id="Phobius"/>
    </source>
</evidence>
<evidence type="ECO:0000313" key="2">
    <source>
        <dbReference type="EMBL" id="KRG98372.1"/>
    </source>
</evidence>
<reference evidence="2" key="3">
    <citation type="submission" date="2018-07" db="EMBL/GenBank/DDBJ databases">
        <title>WGS assembly of Glycine max.</title>
        <authorList>
            <person name="Schmutz J."/>
            <person name="Cannon S."/>
            <person name="Schlueter J."/>
            <person name="Ma J."/>
            <person name="Mitros T."/>
            <person name="Nelson W."/>
            <person name="Hyten D."/>
            <person name="Song Q."/>
            <person name="Thelen J."/>
            <person name="Cheng J."/>
            <person name="Xu D."/>
            <person name="Hellsten U."/>
            <person name="May G."/>
            <person name="Yu Y."/>
            <person name="Sakurai T."/>
            <person name="Umezawa T."/>
            <person name="Bhattacharyya M."/>
            <person name="Sandhu D."/>
            <person name="Valliyodan B."/>
            <person name="Lindquist E."/>
            <person name="Peto M."/>
            <person name="Grant D."/>
            <person name="Shu S."/>
            <person name="Goodstein D."/>
            <person name="Barry K."/>
            <person name="Futrell-Griggs M."/>
            <person name="Abernathy B."/>
            <person name="Du J."/>
            <person name="Tian Z."/>
            <person name="Zhu L."/>
            <person name="Gill N."/>
            <person name="Joshi T."/>
            <person name="Libault M."/>
            <person name="Sethuraman A."/>
            <person name="Zhang X."/>
            <person name="Shinozaki K."/>
            <person name="Nguyen H."/>
            <person name="Wing R."/>
            <person name="Cregan P."/>
            <person name="Specht J."/>
            <person name="Grimwood J."/>
            <person name="Rokhsar D."/>
            <person name="Stacey G."/>
            <person name="Shoemaker R."/>
            <person name="Jackson S."/>
        </authorList>
    </citation>
    <scope>NUCLEOTIDE SEQUENCE</scope>
    <source>
        <tissue evidence="2">Callus</tissue>
    </source>
</reference>
<name>A0A0R0F8P6_SOYBN</name>
<reference evidence="3" key="2">
    <citation type="submission" date="2018-02" db="UniProtKB">
        <authorList>
            <consortium name="EnsemblPlants"/>
        </authorList>
    </citation>
    <scope>IDENTIFICATION</scope>
    <source>
        <strain evidence="3">Williams 82</strain>
    </source>
</reference>
<sequence length="143" mass="16353">MKIHKAYLVLIGLELTCIVINHGVSKTNPFQQSSLLLFLTATFSHVLASKADMTKQITIITFHLSGITAVETLLWILVPDFMWYSIVNLLLLLLAKFFFFFDHLAQLVVYFFECISQLLLRLSSSNVDQMMPNSELQPQEDQV</sequence>
<dbReference type="OMA" id="FCHALAS"/>